<dbReference type="InterPro" id="IPR012677">
    <property type="entry name" value="Nucleotide-bd_a/b_plait_sf"/>
</dbReference>
<comment type="function">
    <text evidence="3">Has a role in the perception of gravity.</text>
</comment>
<feature type="domain" description="RRM" evidence="7">
    <location>
        <begin position="454"/>
        <end position="532"/>
    </location>
</feature>
<protein>
    <recommendedName>
        <fullName evidence="4">Protein alan shepard</fullName>
    </recommendedName>
</protein>
<dbReference type="RefSeq" id="XP_052754725.1">
    <property type="nucleotide sequence ID" value="XM_052898765.1"/>
</dbReference>
<dbReference type="Pfam" id="PF00076">
    <property type="entry name" value="RRM_1"/>
    <property type="match status" value="3"/>
</dbReference>
<dbReference type="Gene3D" id="3.30.70.330">
    <property type="match status" value="3"/>
</dbReference>
<reference evidence="9" key="1">
    <citation type="submission" date="2025-08" db="UniProtKB">
        <authorList>
            <consortium name="RefSeq"/>
        </authorList>
    </citation>
    <scope>IDENTIFICATION</scope>
    <source>
        <tissue evidence="9">Whole larvae</tissue>
    </source>
</reference>
<dbReference type="Proteomes" id="UP001652740">
    <property type="component" value="Unplaced"/>
</dbReference>
<dbReference type="PROSITE" id="PS50102">
    <property type="entry name" value="RRM"/>
    <property type="match status" value="3"/>
</dbReference>
<dbReference type="InterPro" id="IPR002343">
    <property type="entry name" value="Hud_Sxl_RNA"/>
</dbReference>
<evidence type="ECO:0000256" key="5">
    <source>
        <dbReference type="PROSITE-ProRule" id="PRU00176"/>
    </source>
</evidence>
<feature type="region of interest" description="Disordered" evidence="6">
    <location>
        <begin position="29"/>
        <end position="76"/>
    </location>
</feature>
<evidence type="ECO:0000313" key="8">
    <source>
        <dbReference type="Proteomes" id="UP001652740"/>
    </source>
</evidence>
<evidence type="ECO:0000313" key="9">
    <source>
        <dbReference type="RefSeq" id="XP_052754725.1"/>
    </source>
</evidence>
<keyword evidence="8" id="KW-1185">Reference proteome</keyword>
<sequence length="539" mass="57716">MLVGTNLCNMNSGMFFGYSMQSQLVSLAVGQRPGSSHGGSASGTAPPTPVHGHTEGKRSPQTPSERTGAPPGAGKDAVKLFIGQIPRHLEEDDLRPMFEEFGKIYELTVLKDKHTGMHKGCAFLTYFNPESASSAQSALHEKRTLPGMNRAIQVKPADSENRGDRKLFVGMLSKQQTEEDVRQLFTPFGTIEECSILRGPDGASKGCAFVKFSSHQEAQAAITSLHGSQTMPGASSSLVVKFADTEKERQLRRMQQMAGNMSLLNPFVFNQFGAYGTYAQVITEQQQAALMVAATAQGYISPMTALASHALNGMANSVVPPTSDNFTGLAIGTGGAQPLNGALPSLPSPTMPGFNMAAQTANGQPPPQDAVYTNGIHQTFTGPVPVTAQGLPNGEAALQHAAYPGMQPFPGVAYPAVYGQFPQPIPPPMSTIAPAQREDFLMFPGCSISGPEGCNLFIYHLPQEFGDAELMQMFLPFGNVISSKVFIDRATNQSKCFGFVSFDNPTSAQAAIQAMNGFQIGMKRLKVQLKRPKDANRPY</sequence>
<dbReference type="InterPro" id="IPR035979">
    <property type="entry name" value="RBD_domain_sf"/>
</dbReference>
<gene>
    <name evidence="9" type="primary">LOC113519268</name>
</gene>
<feature type="domain" description="RRM" evidence="7">
    <location>
        <begin position="165"/>
        <end position="245"/>
    </location>
</feature>
<evidence type="ECO:0000256" key="2">
    <source>
        <dbReference type="ARBA" id="ARBA00022884"/>
    </source>
</evidence>
<dbReference type="SUPFAM" id="SSF54928">
    <property type="entry name" value="RNA-binding domain, RBD"/>
    <property type="match status" value="2"/>
</dbReference>
<dbReference type="SMART" id="SM00360">
    <property type="entry name" value="RRM"/>
    <property type="match status" value="3"/>
</dbReference>
<evidence type="ECO:0000259" key="7">
    <source>
        <dbReference type="PROSITE" id="PS50102"/>
    </source>
</evidence>
<keyword evidence="2 5" id="KW-0694">RNA-binding</keyword>
<dbReference type="PANTHER" id="PTHR24012">
    <property type="entry name" value="RNA BINDING PROTEIN"/>
    <property type="match status" value="1"/>
</dbReference>
<evidence type="ECO:0000256" key="4">
    <source>
        <dbReference type="ARBA" id="ARBA00039536"/>
    </source>
</evidence>
<evidence type="ECO:0000256" key="3">
    <source>
        <dbReference type="ARBA" id="ARBA00037469"/>
    </source>
</evidence>
<dbReference type="PRINTS" id="PR00961">
    <property type="entry name" value="HUDSXLRNA"/>
</dbReference>
<dbReference type="InterPro" id="IPR000504">
    <property type="entry name" value="RRM_dom"/>
</dbReference>
<organism evidence="8 9">
    <name type="scientific">Galleria mellonella</name>
    <name type="common">Greater wax moth</name>
    <dbReference type="NCBI Taxonomy" id="7137"/>
    <lineage>
        <taxon>Eukaryota</taxon>
        <taxon>Metazoa</taxon>
        <taxon>Ecdysozoa</taxon>
        <taxon>Arthropoda</taxon>
        <taxon>Hexapoda</taxon>
        <taxon>Insecta</taxon>
        <taxon>Pterygota</taxon>
        <taxon>Neoptera</taxon>
        <taxon>Endopterygota</taxon>
        <taxon>Lepidoptera</taxon>
        <taxon>Glossata</taxon>
        <taxon>Ditrysia</taxon>
        <taxon>Pyraloidea</taxon>
        <taxon>Pyralidae</taxon>
        <taxon>Galleriinae</taxon>
        <taxon>Galleria</taxon>
    </lineage>
</organism>
<dbReference type="CDD" id="cd12635">
    <property type="entry name" value="RRM2_CELF3_4_5_6"/>
    <property type="match status" value="1"/>
</dbReference>
<dbReference type="GeneID" id="113519268"/>
<feature type="domain" description="RRM" evidence="7">
    <location>
        <begin position="78"/>
        <end position="159"/>
    </location>
</feature>
<evidence type="ECO:0000256" key="6">
    <source>
        <dbReference type="SAM" id="MobiDB-lite"/>
    </source>
</evidence>
<evidence type="ECO:0000256" key="1">
    <source>
        <dbReference type="ARBA" id="ARBA00022737"/>
    </source>
</evidence>
<proteinExistence type="predicted"/>
<dbReference type="CDD" id="cd12639">
    <property type="entry name" value="RRM3_CELF3_4_5_6"/>
    <property type="match status" value="1"/>
</dbReference>
<keyword evidence="1" id="KW-0677">Repeat</keyword>
<accession>A0ABM3MU38</accession>
<name>A0ABM3MU38_GALME</name>